<proteinExistence type="predicted"/>
<sequence length="88" mass="8872">MGVSLADGKVSESEKTLVDLSTPCSKGKSNDGELAGKDKGSDQRLVAGKHVSGSKVGIEATTGMSNENSMNSGGSNSKAINENDPGES</sequence>
<gene>
    <name evidence="2" type="ORF">RIF29_14795</name>
</gene>
<evidence type="ECO:0000256" key="1">
    <source>
        <dbReference type="SAM" id="MobiDB-lite"/>
    </source>
</evidence>
<accession>A0AAN9FBX3</accession>
<feature type="compositionally biased region" description="Low complexity" evidence="1">
    <location>
        <begin position="63"/>
        <end position="77"/>
    </location>
</feature>
<evidence type="ECO:0000313" key="3">
    <source>
        <dbReference type="Proteomes" id="UP001372338"/>
    </source>
</evidence>
<dbReference type="EMBL" id="JAYWIO010000003">
    <property type="protein sequence ID" value="KAK7273732.1"/>
    <property type="molecule type" value="Genomic_DNA"/>
</dbReference>
<feature type="compositionally biased region" description="Basic and acidic residues" evidence="1">
    <location>
        <begin position="28"/>
        <end position="42"/>
    </location>
</feature>
<dbReference type="Proteomes" id="UP001372338">
    <property type="component" value="Unassembled WGS sequence"/>
</dbReference>
<protein>
    <submittedName>
        <fullName evidence="2">Uncharacterized protein</fullName>
    </submittedName>
</protein>
<feature type="region of interest" description="Disordered" evidence="1">
    <location>
        <begin position="1"/>
        <end position="88"/>
    </location>
</feature>
<reference evidence="2 3" key="1">
    <citation type="submission" date="2024-01" db="EMBL/GenBank/DDBJ databases">
        <title>The genomes of 5 underutilized Papilionoideae crops provide insights into root nodulation and disease resistanc.</title>
        <authorList>
            <person name="Yuan L."/>
        </authorList>
    </citation>
    <scope>NUCLEOTIDE SEQUENCE [LARGE SCALE GENOMIC DNA]</scope>
    <source>
        <strain evidence="2">ZHUSHIDOU_FW_LH</strain>
        <tissue evidence="2">Leaf</tissue>
    </source>
</reference>
<name>A0AAN9FBX3_CROPI</name>
<keyword evidence="3" id="KW-1185">Reference proteome</keyword>
<comment type="caution">
    <text evidence="2">The sequence shown here is derived from an EMBL/GenBank/DDBJ whole genome shotgun (WGS) entry which is preliminary data.</text>
</comment>
<dbReference type="AlphaFoldDB" id="A0AAN9FBX3"/>
<evidence type="ECO:0000313" key="2">
    <source>
        <dbReference type="EMBL" id="KAK7273732.1"/>
    </source>
</evidence>
<organism evidence="2 3">
    <name type="scientific">Crotalaria pallida</name>
    <name type="common">Smooth rattlebox</name>
    <name type="synonym">Crotalaria striata</name>
    <dbReference type="NCBI Taxonomy" id="3830"/>
    <lineage>
        <taxon>Eukaryota</taxon>
        <taxon>Viridiplantae</taxon>
        <taxon>Streptophyta</taxon>
        <taxon>Embryophyta</taxon>
        <taxon>Tracheophyta</taxon>
        <taxon>Spermatophyta</taxon>
        <taxon>Magnoliopsida</taxon>
        <taxon>eudicotyledons</taxon>
        <taxon>Gunneridae</taxon>
        <taxon>Pentapetalae</taxon>
        <taxon>rosids</taxon>
        <taxon>fabids</taxon>
        <taxon>Fabales</taxon>
        <taxon>Fabaceae</taxon>
        <taxon>Papilionoideae</taxon>
        <taxon>50 kb inversion clade</taxon>
        <taxon>genistoids sensu lato</taxon>
        <taxon>core genistoids</taxon>
        <taxon>Crotalarieae</taxon>
        <taxon>Crotalaria</taxon>
    </lineage>
</organism>